<dbReference type="EMBL" id="MU070059">
    <property type="protein sequence ID" value="KAF5830295.1"/>
    <property type="molecule type" value="Genomic_DNA"/>
</dbReference>
<accession>A0ABQ7G6T5</accession>
<gene>
    <name evidence="1" type="ORF">DUNSADRAFT_14785</name>
</gene>
<evidence type="ECO:0000313" key="2">
    <source>
        <dbReference type="Proteomes" id="UP000815325"/>
    </source>
</evidence>
<evidence type="ECO:0000313" key="1">
    <source>
        <dbReference type="EMBL" id="KAF5830295.1"/>
    </source>
</evidence>
<reference evidence="1" key="1">
    <citation type="submission" date="2017-08" db="EMBL/GenBank/DDBJ databases">
        <authorList>
            <person name="Polle J.E."/>
            <person name="Barry K."/>
            <person name="Cushman J."/>
            <person name="Schmutz J."/>
            <person name="Tran D."/>
            <person name="Hathwaick L.T."/>
            <person name="Yim W.C."/>
            <person name="Jenkins J."/>
            <person name="Mckie-Krisberg Z.M."/>
            <person name="Prochnik S."/>
            <person name="Lindquist E."/>
            <person name="Dockter R.B."/>
            <person name="Adam C."/>
            <person name="Molina H."/>
            <person name="Bunkerborg J."/>
            <person name="Jin E."/>
            <person name="Buchheim M."/>
            <person name="Magnuson J."/>
        </authorList>
    </citation>
    <scope>NUCLEOTIDE SEQUENCE</scope>
    <source>
        <strain evidence="1">CCAP 19/18</strain>
    </source>
</reference>
<name>A0ABQ7G6T5_DUNSA</name>
<comment type="caution">
    <text evidence="1">The sequence shown here is derived from an EMBL/GenBank/DDBJ whole genome shotgun (WGS) entry which is preliminary data.</text>
</comment>
<keyword evidence="2" id="KW-1185">Reference proteome</keyword>
<evidence type="ECO:0008006" key="3">
    <source>
        <dbReference type="Google" id="ProtNLM"/>
    </source>
</evidence>
<organism evidence="1 2">
    <name type="scientific">Dunaliella salina</name>
    <name type="common">Green alga</name>
    <name type="synonym">Protococcus salinus</name>
    <dbReference type="NCBI Taxonomy" id="3046"/>
    <lineage>
        <taxon>Eukaryota</taxon>
        <taxon>Viridiplantae</taxon>
        <taxon>Chlorophyta</taxon>
        <taxon>core chlorophytes</taxon>
        <taxon>Chlorophyceae</taxon>
        <taxon>CS clade</taxon>
        <taxon>Chlamydomonadales</taxon>
        <taxon>Dunaliellaceae</taxon>
        <taxon>Dunaliella</taxon>
    </lineage>
</organism>
<sequence length="78" mass="8142">MQQAAAYCTHTQSDPTSFSDSFLSFSFRSFCSCRAFLAFSSASKDSEGFPGAAGAPSVRGRLLASSGGTSSVPRFIIS</sequence>
<proteinExistence type="predicted"/>
<dbReference type="Proteomes" id="UP000815325">
    <property type="component" value="Unassembled WGS sequence"/>
</dbReference>
<protein>
    <recommendedName>
        <fullName evidence="3">Encoded protein</fullName>
    </recommendedName>
</protein>